<keyword evidence="7" id="KW-1185">Reference proteome</keyword>
<keyword evidence="2 4" id="KW-0732">Signal</keyword>
<dbReference type="SUPFAM" id="SSF53822">
    <property type="entry name" value="Periplasmic binding protein-like I"/>
    <property type="match status" value="1"/>
</dbReference>
<evidence type="ECO:0000256" key="4">
    <source>
        <dbReference type="SAM" id="SignalP"/>
    </source>
</evidence>
<feature type="signal peptide" evidence="4">
    <location>
        <begin position="1"/>
        <end position="36"/>
    </location>
</feature>
<dbReference type="AlphaFoldDB" id="A0A239LM60"/>
<feature type="region of interest" description="Disordered" evidence="3">
    <location>
        <begin position="415"/>
        <end position="438"/>
    </location>
</feature>
<evidence type="ECO:0000313" key="7">
    <source>
        <dbReference type="Proteomes" id="UP000198280"/>
    </source>
</evidence>
<dbReference type="PROSITE" id="PS51257">
    <property type="entry name" value="PROKAR_LIPOPROTEIN"/>
    <property type="match status" value="1"/>
</dbReference>
<dbReference type="OrthoDB" id="26870at2"/>
<dbReference type="Gene3D" id="3.40.50.2300">
    <property type="match status" value="2"/>
</dbReference>
<dbReference type="EMBL" id="FZOF01000020">
    <property type="protein sequence ID" value="SNT30664.1"/>
    <property type="molecule type" value="Genomic_DNA"/>
</dbReference>
<dbReference type="Proteomes" id="UP000198280">
    <property type="component" value="Unassembled WGS sequence"/>
</dbReference>
<feature type="chain" id="PRO_5012918527" evidence="4">
    <location>
        <begin position="37"/>
        <end position="438"/>
    </location>
</feature>
<accession>A0A239LM60</accession>
<dbReference type="InterPro" id="IPR028081">
    <property type="entry name" value="Leu-bd"/>
</dbReference>
<gene>
    <name evidence="6" type="ORF">SAMN05216252_12051</name>
</gene>
<protein>
    <submittedName>
        <fullName evidence="6">ABC-type branched-chain amino acid transport system, substrate-binding protein</fullName>
    </submittedName>
</protein>
<organism evidence="6 7">
    <name type="scientific">Actinacidiphila glaucinigra</name>
    <dbReference type="NCBI Taxonomy" id="235986"/>
    <lineage>
        <taxon>Bacteria</taxon>
        <taxon>Bacillati</taxon>
        <taxon>Actinomycetota</taxon>
        <taxon>Actinomycetes</taxon>
        <taxon>Kitasatosporales</taxon>
        <taxon>Streptomycetaceae</taxon>
        <taxon>Actinacidiphila</taxon>
    </lineage>
</organism>
<comment type="similarity">
    <text evidence="1">Belongs to the leucine-binding protein family.</text>
</comment>
<dbReference type="InterPro" id="IPR028082">
    <property type="entry name" value="Peripla_BP_I"/>
</dbReference>
<evidence type="ECO:0000256" key="3">
    <source>
        <dbReference type="SAM" id="MobiDB-lite"/>
    </source>
</evidence>
<dbReference type="PANTHER" id="PTHR47235">
    <property type="entry name" value="BLR6548 PROTEIN"/>
    <property type="match status" value="1"/>
</dbReference>
<reference evidence="6 7" key="1">
    <citation type="submission" date="2017-06" db="EMBL/GenBank/DDBJ databases">
        <authorList>
            <person name="Kim H.J."/>
            <person name="Triplett B.A."/>
        </authorList>
    </citation>
    <scope>NUCLEOTIDE SEQUENCE [LARGE SCALE GENOMIC DNA]</scope>
    <source>
        <strain evidence="6 7">CGMCC 4.1858</strain>
    </source>
</reference>
<name>A0A239LM60_9ACTN</name>
<dbReference type="PANTHER" id="PTHR47235:SF1">
    <property type="entry name" value="BLR6548 PROTEIN"/>
    <property type="match status" value="1"/>
</dbReference>
<proteinExistence type="inferred from homology"/>
<evidence type="ECO:0000313" key="6">
    <source>
        <dbReference type="EMBL" id="SNT30664.1"/>
    </source>
</evidence>
<dbReference type="CDD" id="cd06343">
    <property type="entry name" value="PBP1_ABC_ligand_binding-like"/>
    <property type="match status" value="1"/>
</dbReference>
<feature type="domain" description="Leucine-binding protein" evidence="5">
    <location>
        <begin position="45"/>
        <end position="389"/>
    </location>
</feature>
<evidence type="ECO:0000259" key="5">
    <source>
        <dbReference type="Pfam" id="PF13458"/>
    </source>
</evidence>
<dbReference type="RefSeq" id="WP_089227042.1">
    <property type="nucleotide sequence ID" value="NZ_FZOF01000020.1"/>
</dbReference>
<evidence type="ECO:0000256" key="1">
    <source>
        <dbReference type="ARBA" id="ARBA00010062"/>
    </source>
</evidence>
<evidence type="ECO:0000256" key="2">
    <source>
        <dbReference type="ARBA" id="ARBA00022729"/>
    </source>
</evidence>
<sequence length="438" mass="46502">MRRSHRHGLRLRGGAALAVLALVLTACSGGSGGGSAAPGVTEDSIVIGSHQPLTGPAAPGYSNVSAGAKAYFDHVNANGGVNGRKIDFRYKDDAYNPTQTVKVTKELVLEDKIFAMVGGLGTPTHTKVVDFLNSRRVPDLFVSSGCRCWDQPDKHPQTFGWQPDYLVEGKILGQYIKENFAGKKVAYFYQGDDFGKDGVEGLDQYIPKESVVSRQSYQPGGTDIAPQVTAIAQSKADVVVLFTIPTYTALFKLTSLKLQYNPQMVVTNVGSDPTTLAGLLQSFAKQAGGTADPAALMDGIITDTYMPPTNDASNSWIKLFRGIHDKYIPKLPFDGNVEFGMSMAYTFVQALQGAGKNPTRESLVKAVEKGGFTGPGLVPFRFSGDSHAGYTGVQIGILKGSTEVALQGTPLVTDDEQGAITPYTTAPPEAPANGIPAS</sequence>
<dbReference type="Pfam" id="PF13458">
    <property type="entry name" value="Peripla_BP_6"/>
    <property type="match status" value="1"/>
</dbReference>